<name>A0ABU7ZS33_9HYPH</name>
<protein>
    <submittedName>
        <fullName evidence="1">Phage virion morphogenesis protein</fullName>
    </submittedName>
</protein>
<reference evidence="1 2" key="1">
    <citation type="submission" date="2024-02" db="EMBL/GenBank/DDBJ databases">
        <title>A new putative Pannonibacter species isolated from two cases of bloodstream infections in paediatric patients.</title>
        <authorList>
            <person name="Castellana S."/>
            <person name="De Laurentiis V."/>
            <person name="Grassi M."/>
            <person name="De Leonardis F."/>
            <person name="Mosca A."/>
            <person name="De Carlo C."/>
            <person name="Sparapano E."/>
            <person name="Ronga L."/>
            <person name="Santacroce L."/>
            <person name="Chironna M."/>
            <person name="De Robertis A."/>
            <person name="Bianco A."/>
            <person name="Del Sambro L."/>
            <person name="Capozzi L."/>
            <person name="Parisi A."/>
        </authorList>
    </citation>
    <scope>NUCLEOTIDE SEQUENCE [LARGE SCALE GENOMIC DNA]</scope>
    <source>
        <strain evidence="1 2">Pt2</strain>
    </source>
</reference>
<proteinExistence type="predicted"/>
<keyword evidence="2" id="KW-1185">Reference proteome</keyword>
<evidence type="ECO:0000313" key="1">
    <source>
        <dbReference type="EMBL" id="MEH0098035.1"/>
    </source>
</evidence>
<accession>A0ABU7ZS33</accession>
<dbReference type="EMBL" id="JBAKBE010000011">
    <property type="protein sequence ID" value="MEH0098035.1"/>
    <property type="molecule type" value="Genomic_DNA"/>
</dbReference>
<dbReference type="RefSeq" id="WP_334252411.1">
    <property type="nucleotide sequence ID" value="NZ_JBAKBE010000011.1"/>
</dbReference>
<evidence type="ECO:0000313" key="2">
    <source>
        <dbReference type="Proteomes" id="UP001380822"/>
    </source>
</evidence>
<dbReference type="Proteomes" id="UP001380822">
    <property type="component" value="Unassembled WGS sequence"/>
</dbReference>
<sequence>MTSIEVKIETGPAAEALERAAQVLSDDQPLLRAIGTGLVEVTRDRFASGTDPQGQPWAPLNPLYAATKRGPGILRESGMRGGLMASITFDTAPGELRVGTNKVYGAVHQFGGTILPKAKRALAFRIGGEFVMARSVTLPARPFLGIGPEDEEMILDVTEGVIERALDSGSATR</sequence>
<dbReference type="InterPro" id="IPR006522">
    <property type="entry name" value="Phage_virion_morphogenesis"/>
</dbReference>
<dbReference type="NCBIfam" id="TIGR01635">
    <property type="entry name" value="tail_comp_S"/>
    <property type="match status" value="1"/>
</dbReference>
<gene>
    <name evidence="1" type="ORF">V6L76_17365</name>
</gene>
<organism evidence="1 2">
    <name type="scientific">Pannonibacter anstelovis</name>
    <dbReference type="NCBI Taxonomy" id="3121537"/>
    <lineage>
        <taxon>Bacteria</taxon>
        <taxon>Pseudomonadati</taxon>
        <taxon>Pseudomonadota</taxon>
        <taxon>Alphaproteobacteria</taxon>
        <taxon>Hyphomicrobiales</taxon>
        <taxon>Stappiaceae</taxon>
        <taxon>Pannonibacter</taxon>
    </lineage>
</organism>
<comment type="caution">
    <text evidence="1">The sequence shown here is derived from an EMBL/GenBank/DDBJ whole genome shotgun (WGS) entry which is preliminary data.</text>
</comment>
<dbReference type="Pfam" id="PF05069">
    <property type="entry name" value="Phage_tail_S"/>
    <property type="match status" value="1"/>
</dbReference>